<keyword evidence="2" id="KW-1185">Reference proteome</keyword>
<proteinExistence type="predicted"/>
<gene>
    <name evidence="1" type="ORF">ACFO3J_32135</name>
</gene>
<reference evidence="2" key="1">
    <citation type="journal article" date="2019" name="Int. J. Syst. Evol. Microbiol.">
        <title>The Global Catalogue of Microorganisms (GCM) 10K type strain sequencing project: providing services to taxonomists for standard genome sequencing and annotation.</title>
        <authorList>
            <consortium name="The Broad Institute Genomics Platform"/>
            <consortium name="The Broad Institute Genome Sequencing Center for Infectious Disease"/>
            <person name="Wu L."/>
            <person name="Ma J."/>
        </authorList>
    </citation>
    <scope>NUCLEOTIDE SEQUENCE [LARGE SCALE GENOMIC DNA]</scope>
    <source>
        <strain evidence="2">CGMCC 4.7237</strain>
    </source>
</reference>
<comment type="caution">
    <text evidence="1">The sequence shown here is derived from an EMBL/GenBank/DDBJ whole genome shotgun (WGS) entry which is preliminary data.</text>
</comment>
<dbReference type="Proteomes" id="UP001595765">
    <property type="component" value="Unassembled WGS sequence"/>
</dbReference>
<accession>A0ABV8I1Z5</accession>
<evidence type="ECO:0000313" key="1">
    <source>
        <dbReference type="EMBL" id="MFC4036076.1"/>
    </source>
</evidence>
<dbReference type="RefSeq" id="WP_386437120.1">
    <property type="nucleotide sequence ID" value="NZ_JBHSBB010000034.1"/>
</dbReference>
<evidence type="ECO:0000313" key="2">
    <source>
        <dbReference type="Proteomes" id="UP001595765"/>
    </source>
</evidence>
<dbReference type="EMBL" id="JBHSBB010000034">
    <property type="protein sequence ID" value="MFC4036076.1"/>
    <property type="molecule type" value="Genomic_DNA"/>
</dbReference>
<name>A0ABV8I1Z5_9ACTN</name>
<protein>
    <submittedName>
        <fullName evidence="1">Uncharacterized protein</fullName>
    </submittedName>
</protein>
<sequence length="58" mass="6518">MTHTDKTQDAAEVARRARFGALPARIRLEDTVEELPATVPDPAKNTYSDDDWLIHNVV</sequence>
<organism evidence="1 2">
    <name type="scientific">Streptomyces polygonati</name>
    <dbReference type="NCBI Taxonomy" id="1617087"/>
    <lineage>
        <taxon>Bacteria</taxon>
        <taxon>Bacillati</taxon>
        <taxon>Actinomycetota</taxon>
        <taxon>Actinomycetes</taxon>
        <taxon>Kitasatosporales</taxon>
        <taxon>Streptomycetaceae</taxon>
        <taxon>Streptomyces</taxon>
    </lineage>
</organism>